<comment type="caution">
    <text evidence="1">The sequence shown here is derived from an EMBL/GenBank/DDBJ whole genome shotgun (WGS) entry which is preliminary data.</text>
</comment>
<reference evidence="1" key="3">
    <citation type="submission" date="2022-06" db="EMBL/GenBank/DDBJ databases">
        <title>Leptospira isolates from biofilms formed at urban environments.</title>
        <authorList>
            <person name="Ribeiro P.S."/>
            <person name="Sousa T."/>
            <person name="Carvalho N."/>
            <person name="Aburjaile F."/>
            <person name="Neves F."/>
            <person name="Oliveira D."/>
            <person name="Blanco L."/>
            <person name="Lima J."/>
            <person name="Costa F."/>
            <person name="Brenig B."/>
            <person name="Soares S."/>
            <person name="Ramos R."/>
            <person name="Goes-Neto A."/>
            <person name="Matiuzzi M."/>
            <person name="Azevedo V."/>
            <person name="Ristow P."/>
        </authorList>
    </citation>
    <scope>NUCLEOTIDE SEQUENCE</scope>
    <source>
        <strain evidence="1">VSF7</strain>
    </source>
</reference>
<evidence type="ECO:0000313" key="4">
    <source>
        <dbReference type="Proteomes" id="UP001209694"/>
    </source>
</evidence>
<sequence length="111" mass="13084">MSYKIQLLEPAEQFLVSLESKLKAKSFRTIELLRDFGPELREPFSKKIAGVYGLFELRVKQGSNICRFFYFFERNKIVIITSGFIKKDQKTDKDQLDKAKKLMYSYKGEKL</sequence>
<evidence type="ECO:0000313" key="3">
    <source>
        <dbReference type="Proteomes" id="UP000297352"/>
    </source>
</evidence>
<dbReference type="EMBL" id="RQGI01000013">
    <property type="protein sequence ID" value="TGL73702.1"/>
    <property type="molecule type" value="Genomic_DNA"/>
</dbReference>
<dbReference type="Pfam" id="PF05973">
    <property type="entry name" value="Gp49"/>
    <property type="match status" value="1"/>
</dbReference>
<dbReference type="Proteomes" id="UP001209694">
    <property type="component" value="Unassembled WGS sequence"/>
</dbReference>
<dbReference type="EMBL" id="JAMQQD010000014">
    <property type="protein sequence ID" value="MCW7517232.1"/>
    <property type="molecule type" value="Genomic_DNA"/>
</dbReference>
<organism evidence="1 4">
    <name type="scientific">Leptospira levettii</name>
    <dbReference type="NCBI Taxonomy" id="2023178"/>
    <lineage>
        <taxon>Bacteria</taxon>
        <taxon>Pseudomonadati</taxon>
        <taxon>Spirochaetota</taxon>
        <taxon>Spirochaetia</taxon>
        <taxon>Leptospirales</taxon>
        <taxon>Leptospiraceae</taxon>
        <taxon>Leptospira</taxon>
    </lineage>
</organism>
<name>A0AAW5VEC0_9LEPT</name>
<dbReference type="Proteomes" id="UP000297352">
    <property type="component" value="Unassembled WGS sequence"/>
</dbReference>
<protein>
    <submittedName>
        <fullName evidence="1">Type II toxin-antitoxin system RelE/ParE family toxin</fullName>
    </submittedName>
</protein>
<gene>
    <name evidence="2" type="ORF">EHQ60_03920</name>
    <name evidence="1" type="ORF">ND810_18840</name>
</gene>
<evidence type="ECO:0000313" key="1">
    <source>
        <dbReference type="EMBL" id="MCW7517232.1"/>
    </source>
</evidence>
<dbReference type="RefSeq" id="WP_100721798.1">
    <property type="nucleotide sequence ID" value="NZ_JAMQPS010000015.1"/>
</dbReference>
<accession>A0AAW5VEC0</accession>
<dbReference type="AlphaFoldDB" id="A0AAW5VEC0"/>
<proteinExistence type="predicted"/>
<reference evidence="2" key="1">
    <citation type="submission" date="2018-10" db="EMBL/GenBank/DDBJ databases">
        <authorList>
            <person name="Vincent A.T."/>
            <person name="Schiettekatte O."/>
            <person name="Bourhy P."/>
            <person name="Veyrier F.J."/>
            <person name="Picardeau M."/>
        </authorList>
    </citation>
    <scope>NUCLEOTIDE SEQUENCE</scope>
    <source>
        <strain evidence="2">201702449</strain>
    </source>
</reference>
<dbReference type="InterPro" id="IPR009241">
    <property type="entry name" value="HigB-like"/>
</dbReference>
<reference evidence="2" key="2">
    <citation type="journal article" date="2019" name="PLoS Negl. Trop. Dis.">
        <title>Revisiting the worldwide diversity of Leptospira species in the environment.</title>
        <authorList>
            <person name="Vincent A.T."/>
            <person name="Schiettekatte O."/>
            <person name="Bourhy P."/>
            <person name="Veyrier F.J."/>
            <person name="Picardeau M."/>
        </authorList>
    </citation>
    <scope>NUCLEOTIDE SEQUENCE</scope>
    <source>
        <strain evidence="2">201702449</strain>
    </source>
</reference>
<evidence type="ECO:0000313" key="2">
    <source>
        <dbReference type="EMBL" id="TGL73702.1"/>
    </source>
</evidence>
<keyword evidence="3" id="KW-1185">Reference proteome</keyword>